<evidence type="ECO:0000313" key="1">
    <source>
        <dbReference type="EMBL" id="WMV25570.1"/>
    </source>
</evidence>
<protein>
    <submittedName>
        <fullName evidence="1">Uncharacterized protein</fullName>
    </submittedName>
</protein>
<accession>A0AAF0TTG5</accession>
<gene>
    <name evidence="1" type="ORF">MTR67_018955</name>
</gene>
<proteinExistence type="predicted"/>
<dbReference type="Proteomes" id="UP001234989">
    <property type="component" value="Chromosome 4"/>
</dbReference>
<evidence type="ECO:0000313" key="2">
    <source>
        <dbReference type="Proteomes" id="UP001234989"/>
    </source>
</evidence>
<name>A0AAF0TTG5_SOLVR</name>
<sequence length="102" mass="11688">MATVGCTNNFSKSAFLVCFGYGVLHYTYTPSFASSSQSRNIPFAQIQDPSPYIPFQENTMGNNEYHVENTLENDAWEWDDVFLNEALNGEEFRNLDWSINDN</sequence>
<dbReference type="EMBL" id="CP133615">
    <property type="protein sequence ID" value="WMV25570.1"/>
    <property type="molecule type" value="Genomic_DNA"/>
</dbReference>
<dbReference type="AlphaFoldDB" id="A0AAF0TTG5"/>
<keyword evidence="2" id="KW-1185">Reference proteome</keyword>
<organism evidence="1 2">
    <name type="scientific">Solanum verrucosum</name>
    <dbReference type="NCBI Taxonomy" id="315347"/>
    <lineage>
        <taxon>Eukaryota</taxon>
        <taxon>Viridiplantae</taxon>
        <taxon>Streptophyta</taxon>
        <taxon>Embryophyta</taxon>
        <taxon>Tracheophyta</taxon>
        <taxon>Spermatophyta</taxon>
        <taxon>Magnoliopsida</taxon>
        <taxon>eudicotyledons</taxon>
        <taxon>Gunneridae</taxon>
        <taxon>Pentapetalae</taxon>
        <taxon>asterids</taxon>
        <taxon>lamiids</taxon>
        <taxon>Solanales</taxon>
        <taxon>Solanaceae</taxon>
        <taxon>Solanoideae</taxon>
        <taxon>Solaneae</taxon>
        <taxon>Solanum</taxon>
    </lineage>
</organism>
<reference evidence="1" key="1">
    <citation type="submission" date="2023-08" db="EMBL/GenBank/DDBJ databases">
        <title>A de novo genome assembly of Solanum verrucosum Schlechtendal, a Mexican diploid species geographically isolated from the other diploid A-genome species in potato relatives.</title>
        <authorList>
            <person name="Hosaka K."/>
        </authorList>
    </citation>
    <scope>NUCLEOTIDE SEQUENCE</scope>
    <source>
        <tissue evidence="1">Young leaves</tissue>
    </source>
</reference>